<keyword evidence="1" id="KW-0812">Transmembrane</keyword>
<comment type="caution">
    <text evidence="2">The sequence shown here is derived from an EMBL/GenBank/DDBJ whole genome shotgun (WGS) entry which is preliminary data.</text>
</comment>
<protein>
    <recommendedName>
        <fullName evidence="4">DUF898 domain-containing protein</fullName>
    </recommendedName>
</protein>
<dbReference type="Pfam" id="PF05987">
    <property type="entry name" value="DUF898"/>
    <property type="match status" value="1"/>
</dbReference>
<accession>A0A9X4NTR4</accession>
<proteinExistence type="predicted"/>
<feature type="transmembrane region" description="Helical" evidence="1">
    <location>
        <begin position="38"/>
        <end position="58"/>
    </location>
</feature>
<sequence>MQANDDFAPTEWMGGAPGAPHKTRELDIRFTGSGSEYFRIWIVNLLLTLVTLTLYLPFARARRMAYFQNNTLVGGDPLGFHADPWKMFRGYLLVLVLGVGYWGVSNFMPAFAWVALLVLMVLWPALWRASLQFRLRNTSWRGVRLAFLGDLKSAYLSILPFFLPGLAFLLFLPDMPEGDKVDPEVIKQILTVEAVVLLGFLFTFPWLMARIKRYQHGGYAFAQERTELTVGAGRFYLLFLKVLGVILLAMLVAGVLVGLAMGVFIALGAFTLGEIFRGGASQGIFAMIAMVFVIGLAYLILPLIVGPYTTSRLQNLLWEHTSSPKVQFQSELRFGPLFRVTLVNWLLIIVTLGLFWPFAKVRATRVRLEAMSLQVQGDVDHWVAAAQTPGQGVLGDAAGDFFGFDMGL</sequence>
<name>A0A9X4NTR4_9BURK</name>
<dbReference type="RefSeq" id="WP_068173012.1">
    <property type="nucleotide sequence ID" value="NZ_AOGK01000026.1"/>
</dbReference>
<feature type="transmembrane region" description="Helical" evidence="1">
    <location>
        <begin position="337"/>
        <end position="359"/>
    </location>
</feature>
<gene>
    <name evidence="2" type="ORF">H010_21291</name>
</gene>
<reference evidence="2" key="1">
    <citation type="submission" date="2013-01" db="EMBL/GenBank/DDBJ databases">
        <title>Genome draft of Hydrogenophaga taeniospiralis 2K1.</title>
        <authorList>
            <person name="Gomila M."/>
            <person name="Lalucat J."/>
        </authorList>
    </citation>
    <scope>NUCLEOTIDE SEQUENCE</scope>
    <source>
        <strain evidence="2">CCUG 15921</strain>
    </source>
</reference>
<dbReference type="AlphaFoldDB" id="A0A9X4NTR4"/>
<evidence type="ECO:0000313" key="2">
    <source>
        <dbReference type="EMBL" id="MDG5977800.1"/>
    </source>
</evidence>
<feature type="transmembrane region" description="Helical" evidence="1">
    <location>
        <begin position="185"/>
        <end position="207"/>
    </location>
</feature>
<evidence type="ECO:0000256" key="1">
    <source>
        <dbReference type="SAM" id="Phobius"/>
    </source>
</evidence>
<keyword evidence="1" id="KW-0472">Membrane</keyword>
<dbReference type="Proteomes" id="UP001152876">
    <property type="component" value="Unassembled WGS sequence"/>
</dbReference>
<feature type="transmembrane region" description="Helical" evidence="1">
    <location>
        <begin position="228"/>
        <end position="249"/>
    </location>
</feature>
<keyword evidence="1" id="KW-1133">Transmembrane helix</keyword>
<evidence type="ECO:0000313" key="3">
    <source>
        <dbReference type="Proteomes" id="UP001152876"/>
    </source>
</evidence>
<feature type="transmembrane region" description="Helical" evidence="1">
    <location>
        <begin position="110"/>
        <end position="127"/>
    </location>
</feature>
<dbReference type="InterPro" id="IPR010295">
    <property type="entry name" value="DUF898"/>
</dbReference>
<keyword evidence="3" id="KW-1185">Reference proteome</keyword>
<dbReference type="EMBL" id="AOGK01000026">
    <property type="protein sequence ID" value="MDG5977800.1"/>
    <property type="molecule type" value="Genomic_DNA"/>
</dbReference>
<feature type="transmembrane region" description="Helical" evidence="1">
    <location>
        <begin position="154"/>
        <end position="173"/>
    </location>
</feature>
<evidence type="ECO:0008006" key="4">
    <source>
        <dbReference type="Google" id="ProtNLM"/>
    </source>
</evidence>
<feature type="transmembrane region" description="Helical" evidence="1">
    <location>
        <begin position="88"/>
        <end position="104"/>
    </location>
</feature>
<organism evidence="2 3">
    <name type="scientific">Hydrogenophaga taeniospiralis CCUG 15921</name>
    <dbReference type="NCBI Taxonomy" id="1281780"/>
    <lineage>
        <taxon>Bacteria</taxon>
        <taxon>Pseudomonadati</taxon>
        <taxon>Pseudomonadota</taxon>
        <taxon>Betaproteobacteria</taxon>
        <taxon>Burkholderiales</taxon>
        <taxon>Comamonadaceae</taxon>
        <taxon>Hydrogenophaga</taxon>
    </lineage>
</organism>
<feature type="transmembrane region" description="Helical" evidence="1">
    <location>
        <begin position="284"/>
        <end position="305"/>
    </location>
</feature>
<feature type="transmembrane region" description="Helical" evidence="1">
    <location>
        <begin position="255"/>
        <end position="272"/>
    </location>
</feature>